<dbReference type="OrthoDB" id="3246270at2759"/>
<dbReference type="Gene3D" id="3.40.50.1820">
    <property type="entry name" value="alpha/beta hydrolase"/>
    <property type="match status" value="1"/>
</dbReference>
<accession>A0A286USN5</accession>
<feature type="transmembrane region" description="Helical" evidence="1">
    <location>
        <begin position="40"/>
        <end position="58"/>
    </location>
</feature>
<keyword evidence="3" id="KW-1185">Reference proteome</keyword>
<gene>
    <name evidence="2" type="ORF">PNOK_0256300</name>
</gene>
<keyword evidence="1" id="KW-0472">Membrane</keyword>
<dbReference type="InterPro" id="IPR052374">
    <property type="entry name" value="SERAC1"/>
</dbReference>
<dbReference type="Gene3D" id="2.60.120.200">
    <property type="match status" value="1"/>
</dbReference>
<dbReference type="PANTHER" id="PTHR48182">
    <property type="entry name" value="PROTEIN SERAC1"/>
    <property type="match status" value="1"/>
</dbReference>
<keyword evidence="1" id="KW-1133">Transmembrane helix</keyword>
<dbReference type="AlphaFoldDB" id="A0A286USN5"/>
<dbReference type="SUPFAM" id="SSF49899">
    <property type="entry name" value="Concanavalin A-like lectins/glucanases"/>
    <property type="match status" value="1"/>
</dbReference>
<dbReference type="EMBL" id="NBII01000002">
    <property type="protein sequence ID" value="PAV22606.1"/>
    <property type="molecule type" value="Genomic_DNA"/>
</dbReference>
<dbReference type="PANTHER" id="PTHR48182:SF3">
    <property type="entry name" value="DUF676 DOMAIN-CONTAINING PROTEIN"/>
    <property type="match status" value="1"/>
</dbReference>
<organism evidence="2 3">
    <name type="scientific">Pyrrhoderma noxium</name>
    <dbReference type="NCBI Taxonomy" id="2282107"/>
    <lineage>
        <taxon>Eukaryota</taxon>
        <taxon>Fungi</taxon>
        <taxon>Dikarya</taxon>
        <taxon>Basidiomycota</taxon>
        <taxon>Agaricomycotina</taxon>
        <taxon>Agaricomycetes</taxon>
        <taxon>Hymenochaetales</taxon>
        <taxon>Hymenochaetaceae</taxon>
        <taxon>Pyrrhoderma</taxon>
    </lineage>
</organism>
<evidence type="ECO:0000256" key="1">
    <source>
        <dbReference type="SAM" id="Phobius"/>
    </source>
</evidence>
<name>A0A286USN5_9AGAM</name>
<proteinExistence type="predicted"/>
<evidence type="ECO:0000313" key="2">
    <source>
        <dbReference type="EMBL" id="PAV22606.1"/>
    </source>
</evidence>
<keyword evidence="1" id="KW-0812">Transmembrane</keyword>
<dbReference type="InParanoid" id="A0A286USN5"/>
<comment type="caution">
    <text evidence="2">The sequence shown here is derived from an EMBL/GenBank/DDBJ whole genome shotgun (WGS) entry which is preliminary data.</text>
</comment>
<dbReference type="InterPro" id="IPR013320">
    <property type="entry name" value="ConA-like_dom_sf"/>
</dbReference>
<protein>
    <submittedName>
        <fullName evidence="2">Vegetative incompatibility HET-E-1</fullName>
    </submittedName>
</protein>
<sequence length="658" mass="75102">MGFSNVRLHSTSRFAVTGARFRWHKHGLSYNFRALTKMRLYKSWVHVCSIGFVLVVALQLSSNIIWRAFVLFVTLPFLLDAFNPSRETVVTEMEIIYEDDETRIDVVAVQGLGSSYPNTWCGNKPVITTDGREAYIKVNWLVDKDLLPSDLRGARILAFKYNSNWLYDANYEDLDGHAQTFLTELVRVRNECHPTRPILFIGHSYGGLVIKKALTLCSDPDKSPQQEIYRAIVHAKQGIVFLGTPHRGAPIAFFARLLCFFYRPFGGAYTGILSTLSDPERLTQLENNFNNVLEKLYYHSVCVYETKGGSGILSSGPLVPRYSATLNKVETLKMECDHTSLNKFKGPTDKRYRQLIDKLKKIHECLTGVSPCNSSGCKGILNYWEVSPEKDSEILFPECKQPESPSEIVITSSASTIESLGSISFNLLDNGRQKIFYMKIKSSSIKFEARVGEDNWNRGQYPYTSKQVSTFRIRSFRDHFCVSYSGQPYIRLSKGPQYNVASMEYTHSQPMVDINKTIPGHLDVEYHHPINYTERELYEIRLAGDVVLPDNGDSTFELVFQSTEVYNKNSGYTAFNLLDSSYRRVLHISLRGDRVVLNTTRDGRQWDSEEVHYFSSFLGDDYSISGFTIRSTQNSYYIIFGEHRVYPILRLINGSATF</sequence>
<reference evidence="2 3" key="1">
    <citation type="journal article" date="2017" name="Mol. Ecol.">
        <title>Comparative and population genomic landscape of Phellinus noxius: A hypervariable fungus causing root rot in trees.</title>
        <authorList>
            <person name="Chung C.L."/>
            <person name="Lee T.J."/>
            <person name="Akiba M."/>
            <person name="Lee H.H."/>
            <person name="Kuo T.H."/>
            <person name="Liu D."/>
            <person name="Ke H.M."/>
            <person name="Yokoi T."/>
            <person name="Roa M.B."/>
            <person name="Lu M.J."/>
            <person name="Chang Y.Y."/>
            <person name="Ann P.J."/>
            <person name="Tsai J.N."/>
            <person name="Chen C.Y."/>
            <person name="Tzean S.S."/>
            <person name="Ota Y."/>
            <person name="Hattori T."/>
            <person name="Sahashi N."/>
            <person name="Liou R.F."/>
            <person name="Kikuchi T."/>
            <person name="Tsai I.J."/>
        </authorList>
    </citation>
    <scope>NUCLEOTIDE SEQUENCE [LARGE SCALE GENOMIC DNA]</scope>
    <source>
        <strain evidence="2 3">FFPRI411160</strain>
    </source>
</reference>
<evidence type="ECO:0000313" key="3">
    <source>
        <dbReference type="Proteomes" id="UP000217199"/>
    </source>
</evidence>
<dbReference type="SUPFAM" id="SSF53474">
    <property type="entry name" value="alpha/beta-Hydrolases"/>
    <property type="match status" value="1"/>
</dbReference>
<dbReference type="STRING" id="2282107.A0A286USN5"/>
<dbReference type="InterPro" id="IPR029058">
    <property type="entry name" value="AB_hydrolase_fold"/>
</dbReference>
<dbReference type="Proteomes" id="UP000217199">
    <property type="component" value="Unassembled WGS sequence"/>
</dbReference>